<sequence>MAKIVDISEKLSFDENPILKIGDLEVEVNSDAETMLKLMGTLDKGENMSAVKESMELLFEKGAVEKICSLKDKKGKKLSASSLSKIVETAIELVVGNNEGE</sequence>
<organism evidence="1">
    <name type="scientific">Siphoviridae sp. ctLAw30</name>
    <dbReference type="NCBI Taxonomy" id="2826249"/>
    <lineage>
        <taxon>Viruses</taxon>
        <taxon>Duplodnaviria</taxon>
        <taxon>Heunggongvirae</taxon>
        <taxon>Uroviricota</taxon>
        <taxon>Caudoviricetes</taxon>
    </lineage>
</organism>
<proteinExistence type="predicted"/>
<reference evidence="1" key="1">
    <citation type="journal article" date="2021" name="Proc. Natl. Acad. Sci. U.S.A.">
        <title>A Catalog of Tens of Thousands of Viruses from Human Metagenomes Reveals Hidden Associations with Chronic Diseases.</title>
        <authorList>
            <person name="Tisza M.J."/>
            <person name="Buck C.B."/>
        </authorList>
    </citation>
    <scope>NUCLEOTIDE SEQUENCE</scope>
    <source>
        <strain evidence="1">CtLAw30</strain>
    </source>
</reference>
<protein>
    <submittedName>
        <fullName evidence="1">Uncharacterized protein</fullName>
    </submittedName>
</protein>
<name>A0A8S5M0R8_9CAUD</name>
<accession>A0A8S5M0R8</accession>
<evidence type="ECO:0000313" key="1">
    <source>
        <dbReference type="EMBL" id="DAD75901.1"/>
    </source>
</evidence>
<dbReference type="EMBL" id="BK014792">
    <property type="protein sequence ID" value="DAD75901.1"/>
    <property type="molecule type" value="Genomic_DNA"/>
</dbReference>